<gene>
    <name evidence="4" type="ORF">SARC_03936</name>
</gene>
<dbReference type="InterPro" id="IPR003140">
    <property type="entry name" value="PLipase/COase/thioEstase"/>
</dbReference>
<dbReference type="PANTHER" id="PTHR10655:SF17">
    <property type="entry name" value="LYSOPHOSPHOLIPASE-LIKE PROTEIN 1"/>
    <property type="match status" value="1"/>
</dbReference>
<dbReference type="InterPro" id="IPR029058">
    <property type="entry name" value="AB_hydrolase_fold"/>
</dbReference>
<proteinExistence type="inferred from homology"/>
<dbReference type="eggNOG" id="KOG2112">
    <property type="taxonomic scope" value="Eukaryota"/>
</dbReference>
<organism evidence="4 5">
    <name type="scientific">Sphaeroforma arctica JP610</name>
    <dbReference type="NCBI Taxonomy" id="667725"/>
    <lineage>
        <taxon>Eukaryota</taxon>
        <taxon>Ichthyosporea</taxon>
        <taxon>Ichthyophonida</taxon>
        <taxon>Sphaeroforma</taxon>
    </lineage>
</organism>
<name>A0A0L0G4K5_9EUKA</name>
<dbReference type="GO" id="GO:0008474">
    <property type="term" value="F:palmitoyl-(protein) hydrolase activity"/>
    <property type="evidence" value="ECO:0007669"/>
    <property type="project" value="TreeGrafter"/>
</dbReference>
<evidence type="ECO:0000259" key="3">
    <source>
        <dbReference type="Pfam" id="PF02230"/>
    </source>
</evidence>
<dbReference type="GO" id="GO:0005737">
    <property type="term" value="C:cytoplasm"/>
    <property type="evidence" value="ECO:0007669"/>
    <property type="project" value="TreeGrafter"/>
</dbReference>
<dbReference type="Proteomes" id="UP000054560">
    <property type="component" value="Unassembled WGS sequence"/>
</dbReference>
<reference evidence="4 5" key="1">
    <citation type="submission" date="2011-02" db="EMBL/GenBank/DDBJ databases">
        <title>The Genome Sequence of Sphaeroforma arctica JP610.</title>
        <authorList>
            <consortium name="The Broad Institute Genome Sequencing Platform"/>
            <person name="Russ C."/>
            <person name="Cuomo C."/>
            <person name="Young S.K."/>
            <person name="Zeng Q."/>
            <person name="Gargeya S."/>
            <person name="Alvarado L."/>
            <person name="Berlin A."/>
            <person name="Chapman S.B."/>
            <person name="Chen Z."/>
            <person name="Freedman E."/>
            <person name="Gellesch M."/>
            <person name="Goldberg J."/>
            <person name="Griggs A."/>
            <person name="Gujja S."/>
            <person name="Heilman E."/>
            <person name="Heiman D."/>
            <person name="Howarth C."/>
            <person name="Mehta T."/>
            <person name="Neiman D."/>
            <person name="Pearson M."/>
            <person name="Roberts A."/>
            <person name="Saif S."/>
            <person name="Shea T."/>
            <person name="Shenoy N."/>
            <person name="Sisk P."/>
            <person name="Stolte C."/>
            <person name="Sykes S."/>
            <person name="White J."/>
            <person name="Yandava C."/>
            <person name="Burger G."/>
            <person name="Gray M.W."/>
            <person name="Holland P.W.H."/>
            <person name="King N."/>
            <person name="Lang F.B.F."/>
            <person name="Roger A.J."/>
            <person name="Ruiz-Trillo I."/>
            <person name="Haas B."/>
            <person name="Nusbaum C."/>
            <person name="Birren B."/>
        </authorList>
    </citation>
    <scope>NUCLEOTIDE SEQUENCE [LARGE SCALE GENOMIC DNA]</scope>
    <source>
        <strain evidence="4 5">JP610</strain>
    </source>
</reference>
<dbReference type="PANTHER" id="PTHR10655">
    <property type="entry name" value="LYSOPHOSPHOLIPASE-RELATED"/>
    <property type="match status" value="1"/>
</dbReference>
<dbReference type="AlphaFoldDB" id="A0A0L0G4K5"/>
<protein>
    <recommendedName>
        <fullName evidence="3">Phospholipase/carboxylesterase/thioesterase domain-containing protein</fullName>
    </recommendedName>
</protein>
<dbReference type="Pfam" id="PF02230">
    <property type="entry name" value="Abhydrolase_2"/>
    <property type="match status" value="1"/>
</dbReference>
<dbReference type="RefSeq" id="XP_014157731.1">
    <property type="nucleotide sequence ID" value="XM_014302256.1"/>
</dbReference>
<dbReference type="GO" id="GO:0052689">
    <property type="term" value="F:carboxylic ester hydrolase activity"/>
    <property type="evidence" value="ECO:0007669"/>
    <property type="project" value="TreeGrafter"/>
</dbReference>
<feature type="domain" description="Phospholipase/carboxylesterase/thioesterase" evidence="3">
    <location>
        <begin position="59"/>
        <end position="267"/>
    </location>
</feature>
<comment type="similarity">
    <text evidence="1">Belongs to the AB hydrolase superfamily. AB hydrolase 2 family.</text>
</comment>
<evidence type="ECO:0000313" key="5">
    <source>
        <dbReference type="Proteomes" id="UP000054560"/>
    </source>
</evidence>
<dbReference type="SUPFAM" id="SSF53474">
    <property type="entry name" value="alpha/beta-Hydrolases"/>
    <property type="match status" value="1"/>
</dbReference>
<dbReference type="GeneID" id="25904440"/>
<accession>A0A0L0G4K5</accession>
<dbReference type="STRING" id="667725.A0A0L0G4K5"/>
<keyword evidence="5" id="KW-1185">Reference proteome</keyword>
<dbReference type="OrthoDB" id="2418081at2759"/>
<evidence type="ECO:0000313" key="4">
    <source>
        <dbReference type="EMBL" id="KNC83829.1"/>
    </source>
</evidence>
<evidence type="ECO:0000256" key="1">
    <source>
        <dbReference type="ARBA" id="ARBA00006499"/>
    </source>
</evidence>
<sequence length="325" mass="36106">MFSSTLHNTFRLAVPWKRTFIPKLSNSHDCRSYSLYSRHNMSFTTHRDGKGTITVAPKKATDQSALIVITHGLGDSSEGFVDVAEHLAKLLPYAKFVLPTAPTQPVTLNMGMRMASWYDIVGLDERSNEDCKGIVESRRTIEDILQTEHETKGLPYSRMILAGFSQGGALSLFTGLQQPIEKKLAGVVCMSAYLPSAKNFHVTPGLEDTPVLHCHGLADPMVQYTMAEKTKQELLQRGLTKYELKGYRDLQHSVNIDEIGDVTRFIMSILPPDESCNIKLKDPSDMSVKELKAAVKEAGLGDRAKGLVEKSEFVKLVQVHRDGKV</sequence>
<evidence type="ECO:0000256" key="2">
    <source>
        <dbReference type="ARBA" id="ARBA00022801"/>
    </source>
</evidence>
<dbReference type="EMBL" id="KQ241807">
    <property type="protein sequence ID" value="KNC83829.1"/>
    <property type="molecule type" value="Genomic_DNA"/>
</dbReference>
<dbReference type="InterPro" id="IPR050565">
    <property type="entry name" value="LYPA1-2/EST-like"/>
</dbReference>
<keyword evidence="2" id="KW-0378">Hydrolase</keyword>
<dbReference type="Gene3D" id="3.40.50.1820">
    <property type="entry name" value="alpha/beta hydrolase"/>
    <property type="match status" value="1"/>
</dbReference>